<evidence type="ECO:0000313" key="12">
    <source>
        <dbReference type="Proteomes" id="UP000198704"/>
    </source>
</evidence>
<keyword evidence="9" id="KW-0067">ATP-binding</keyword>
<dbReference type="InterPro" id="IPR027256">
    <property type="entry name" value="P-typ_ATPase_IB"/>
</dbReference>
<dbReference type="NCBIfam" id="TIGR01525">
    <property type="entry name" value="ATPase-IB_hvy"/>
    <property type="match status" value="1"/>
</dbReference>
<dbReference type="GO" id="GO:0016463">
    <property type="term" value="F:P-type zinc transporter activity"/>
    <property type="evidence" value="ECO:0007669"/>
    <property type="project" value="UniProtKB-EC"/>
</dbReference>
<dbReference type="PRINTS" id="PR00119">
    <property type="entry name" value="CATATPASE"/>
</dbReference>
<keyword evidence="9" id="KW-0479">Metal-binding</keyword>
<dbReference type="SFLD" id="SFLDG00002">
    <property type="entry name" value="C1.7:_P-type_atpase_like"/>
    <property type="match status" value="1"/>
</dbReference>
<keyword evidence="9" id="KW-0547">Nucleotide-binding</keyword>
<dbReference type="InterPro" id="IPR023299">
    <property type="entry name" value="ATPase_P-typ_cyto_dom_N"/>
</dbReference>
<dbReference type="GO" id="GO:0046872">
    <property type="term" value="F:metal ion binding"/>
    <property type="evidence" value="ECO:0007669"/>
    <property type="project" value="UniProtKB-KW"/>
</dbReference>
<comment type="similarity">
    <text evidence="2 9">Belongs to the cation transport ATPase (P-type) (TC 3.A.3) family. Type IB subfamily.</text>
</comment>
<keyword evidence="5 9" id="KW-1133">Transmembrane helix</keyword>
<dbReference type="InterPro" id="IPR044492">
    <property type="entry name" value="P_typ_ATPase_HD_dom"/>
</dbReference>
<keyword evidence="3 9" id="KW-0812">Transmembrane</keyword>
<dbReference type="SUPFAM" id="SSF81653">
    <property type="entry name" value="Calcium ATPase, transduction domain A"/>
    <property type="match status" value="1"/>
</dbReference>
<dbReference type="Pfam" id="PF00702">
    <property type="entry name" value="Hydrolase"/>
    <property type="match status" value="1"/>
</dbReference>
<keyword evidence="9" id="KW-1003">Cell membrane</keyword>
<evidence type="ECO:0000256" key="9">
    <source>
        <dbReference type="RuleBase" id="RU362081"/>
    </source>
</evidence>
<dbReference type="SFLD" id="SFLDS00003">
    <property type="entry name" value="Haloacid_Dehalogenase"/>
    <property type="match status" value="1"/>
</dbReference>
<feature type="transmembrane region" description="Helical" evidence="9">
    <location>
        <begin position="263"/>
        <end position="285"/>
    </location>
</feature>
<dbReference type="NCBIfam" id="TIGR01494">
    <property type="entry name" value="ATPase_P-type"/>
    <property type="match status" value="1"/>
</dbReference>
<evidence type="ECO:0000256" key="8">
    <source>
        <dbReference type="ARBA" id="ARBA00047308"/>
    </source>
</evidence>
<dbReference type="SUPFAM" id="SSF56784">
    <property type="entry name" value="HAD-like"/>
    <property type="match status" value="1"/>
</dbReference>
<evidence type="ECO:0000256" key="1">
    <source>
        <dbReference type="ARBA" id="ARBA00004370"/>
    </source>
</evidence>
<evidence type="ECO:0000256" key="7">
    <source>
        <dbReference type="ARBA" id="ARBA00039097"/>
    </source>
</evidence>
<dbReference type="OrthoDB" id="9813266at2"/>
<dbReference type="PANTHER" id="PTHR48085:SF5">
    <property type="entry name" value="CADMIUM_ZINC-TRANSPORTING ATPASE HMA4-RELATED"/>
    <property type="match status" value="1"/>
</dbReference>
<reference evidence="12" key="1">
    <citation type="submission" date="2016-10" db="EMBL/GenBank/DDBJ databases">
        <authorList>
            <person name="Varghese N."/>
            <person name="Submissions S."/>
        </authorList>
    </citation>
    <scope>NUCLEOTIDE SEQUENCE [LARGE SCALE GENOMIC DNA]</scope>
    <source>
        <strain evidence="12">BL47</strain>
    </source>
</reference>
<organism evidence="11 12">
    <name type="scientific">Methylobacterium phyllostachyos</name>
    <dbReference type="NCBI Taxonomy" id="582672"/>
    <lineage>
        <taxon>Bacteria</taxon>
        <taxon>Pseudomonadati</taxon>
        <taxon>Pseudomonadota</taxon>
        <taxon>Alphaproteobacteria</taxon>
        <taxon>Hyphomicrobiales</taxon>
        <taxon>Methylobacteriaceae</taxon>
        <taxon>Methylobacterium</taxon>
    </lineage>
</organism>
<evidence type="ECO:0000256" key="2">
    <source>
        <dbReference type="ARBA" id="ARBA00006024"/>
    </source>
</evidence>
<dbReference type="EC" id="7.2.2.12" evidence="7"/>
<dbReference type="PANTHER" id="PTHR48085">
    <property type="entry name" value="CADMIUM/ZINC-TRANSPORTING ATPASE HMA2-RELATED"/>
    <property type="match status" value="1"/>
</dbReference>
<dbReference type="SFLD" id="SFLDF00027">
    <property type="entry name" value="p-type_atpase"/>
    <property type="match status" value="1"/>
</dbReference>
<evidence type="ECO:0000256" key="5">
    <source>
        <dbReference type="ARBA" id="ARBA00022989"/>
    </source>
</evidence>
<dbReference type="GO" id="GO:0016887">
    <property type="term" value="F:ATP hydrolysis activity"/>
    <property type="evidence" value="ECO:0007669"/>
    <property type="project" value="InterPro"/>
</dbReference>
<dbReference type="Pfam" id="PF00122">
    <property type="entry name" value="E1-E2_ATPase"/>
    <property type="match status" value="1"/>
</dbReference>
<dbReference type="InterPro" id="IPR023214">
    <property type="entry name" value="HAD_sf"/>
</dbReference>
<evidence type="ECO:0000259" key="10">
    <source>
        <dbReference type="Pfam" id="PF00122"/>
    </source>
</evidence>
<sequence length="819" mass="86690">MSSIGSAAFATPQAARFSVRVTAPDCFVVGGTEWFATPARTAEFLRVTLAAPAVRSVTIDRKLREAEIRHAAGDRGAVIATYRKRPADGLDLDVDLEDPEACSHRRRSFYRYGRLISDWVRQEERPGLLRLRHPGLRGRPAVWDAVAKGLDGLLGILAFRVDGIGGSLTIRFDPALIHAQQVVHGLHRAVRERAGDAIGPVLHRIDLPVAVGSLALSGVATFAAPALLPVGTAVMLATAVPSYRQAAQVLVRERRLSVDVLDSIIFTTCLFTGEIFAGAMTAFFLSVGRTLLRRTQAQSARLLVDAFGRQPSIVRLERPDGSTAEVPIEAVRAGDVIVVETGEAVPVDGTVQSGEGMLDQQALTGEAAPVERAADDPVLAATLLVAGQIRVRVERAGKDTTAGKIADILRETVSHKLEMQSRGEALADSIVVPALGVSALAGAVIGPSAALAVINSDLGTGIRMAAPLAVVTSLSACIRSGILVKQGRALETLPKIDTVVFDKTGTLTRSVPEVGEVVACGRDDPAAMLRLAAAAEQNFSHPIARAIVDHYKAGGGGPLPVLDASQYALGFGLTVTIEGRQVRLGSRRFMDREGLAFPETFDAAMAPRREAGHTLIYMGVDDAPAGLIDLRPSQRPEAADAVQSLRAGGVKELIILSGDHDRPTRQLAGQLGMDRYFAEVLPEDKAAVIAGLQREGRSVCFVGDGINDALALRQADVSVSLSGAAGIATDTAQVVFLEGNLRRMGELFGIARELHTNVGQSWNLIRGANGICVAGVFLAGFNLWHSVFFNNVSALGALGNALRPLHRRAGNAGVINLLR</sequence>
<dbReference type="GO" id="GO:0005524">
    <property type="term" value="F:ATP binding"/>
    <property type="evidence" value="ECO:0007669"/>
    <property type="project" value="UniProtKB-UniRule"/>
</dbReference>
<comment type="catalytic activity">
    <reaction evidence="8">
        <text>Zn(2+)(in) + ATP + H2O = Zn(2+)(out) + ADP + phosphate + H(+)</text>
        <dbReference type="Rhea" id="RHEA:20621"/>
        <dbReference type="ChEBI" id="CHEBI:15377"/>
        <dbReference type="ChEBI" id="CHEBI:15378"/>
        <dbReference type="ChEBI" id="CHEBI:29105"/>
        <dbReference type="ChEBI" id="CHEBI:30616"/>
        <dbReference type="ChEBI" id="CHEBI:43474"/>
        <dbReference type="ChEBI" id="CHEBI:456216"/>
        <dbReference type="EC" id="7.2.2.12"/>
    </reaction>
</comment>
<evidence type="ECO:0000256" key="6">
    <source>
        <dbReference type="ARBA" id="ARBA00023136"/>
    </source>
</evidence>
<dbReference type="EMBL" id="FNHS01000010">
    <property type="protein sequence ID" value="SDN70595.1"/>
    <property type="molecule type" value="Genomic_DNA"/>
</dbReference>
<dbReference type="AlphaFoldDB" id="A0A1H0DKA2"/>
<dbReference type="InterPro" id="IPR008250">
    <property type="entry name" value="ATPase_P-typ_transduc_dom_A_sf"/>
</dbReference>
<dbReference type="InterPro" id="IPR059000">
    <property type="entry name" value="ATPase_P-type_domA"/>
</dbReference>
<dbReference type="STRING" id="582672.SAMN05216360_110201"/>
<accession>A0A1H0DKA2</accession>
<dbReference type="Gene3D" id="3.40.1110.10">
    <property type="entry name" value="Calcium-transporting ATPase, cytoplasmic domain N"/>
    <property type="match status" value="1"/>
</dbReference>
<gene>
    <name evidence="11" type="ORF">SAMN05216360_110201</name>
</gene>
<evidence type="ECO:0000256" key="4">
    <source>
        <dbReference type="ARBA" id="ARBA00022967"/>
    </source>
</evidence>
<feature type="domain" description="P-type ATPase A" evidence="10">
    <location>
        <begin position="315"/>
        <end position="408"/>
    </location>
</feature>
<comment type="caution">
    <text evidence="9">Lacks conserved residue(s) required for the propagation of feature annotation.</text>
</comment>
<keyword evidence="6 9" id="KW-0472">Membrane</keyword>
<keyword evidence="12" id="KW-1185">Reference proteome</keyword>
<dbReference type="InterPro" id="IPR001757">
    <property type="entry name" value="P_typ_ATPase"/>
</dbReference>
<dbReference type="Proteomes" id="UP000198704">
    <property type="component" value="Unassembled WGS sequence"/>
</dbReference>
<feature type="transmembrane region" description="Helical" evidence="9">
    <location>
        <begin position="214"/>
        <end position="243"/>
    </location>
</feature>
<dbReference type="InterPro" id="IPR036412">
    <property type="entry name" value="HAD-like_sf"/>
</dbReference>
<proteinExistence type="inferred from homology"/>
<dbReference type="PROSITE" id="PS00154">
    <property type="entry name" value="ATPASE_E1_E2"/>
    <property type="match status" value="1"/>
</dbReference>
<dbReference type="Gene3D" id="3.40.50.1000">
    <property type="entry name" value="HAD superfamily/HAD-like"/>
    <property type="match status" value="1"/>
</dbReference>
<protein>
    <recommendedName>
        <fullName evidence="7">P-type Zn(2+) transporter</fullName>
        <ecNumber evidence="7">7.2.2.12</ecNumber>
    </recommendedName>
</protein>
<dbReference type="InterPro" id="IPR051014">
    <property type="entry name" value="Cation_Transport_ATPase_IB"/>
</dbReference>
<evidence type="ECO:0000313" key="11">
    <source>
        <dbReference type="EMBL" id="SDN70595.1"/>
    </source>
</evidence>
<dbReference type="RefSeq" id="WP_091717939.1">
    <property type="nucleotide sequence ID" value="NZ_FNHS01000010.1"/>
</dbReference>
<dbReference type="Gene3D" id="2.70.150.10">
    <property type="entry name" value="Calcium-transporting ATPase, cytoplasmic transduction domain A"/>
    <property type="match status" value="1"/>
</dbReference>
<name>A0A1H0DKA2_9HYPH</name>
<keyword evidence="4" id="KW-1278">Translocase</keyword>
<dbReference type="GO" id="GO:0005886">
    <property type="term" value="C:plasma membrane"/>
    <property type="evidence" value="ECO:0007669"/>
    <property type="project" value="UniProtKB-SubCell"/>
</dbReference>
<comment type="subcellular location">
    <subcellularLocation>
        <location evidence="9">Cell membrane</location>
    </subcellularLocation>
    <subcellularLocation>
        <location evidence="1">Membrane</location>
    </subcellularLocation>
</comment>
<evidence type="ECO:0000256" key="3">
    <source>
        <dbReference type="ARBA" id="ARBA00022692"/>
    </source>
</evidence>
<dbReference type="InterPro" id="IPR018303">
    <property type="entry name" value="ATPase_P-typ_P_site"/>
</dbReference>